<accession>A0AA35KJ66</accession>
<evidence type="ECO:0000259" key="2">
    <source>
        <dbReference type="Pfam" id="PF21182"/>
    </source>
</evidence>
<keyword evidence="4" id="KW-1185">Reference proteome</keyword>
<dbReference type="GO" id="GO:0005634">
    <property type="term" value="C:nucleus"/>
    <property type="evidence" value="ECO:0007669"/>
    <property type="project" value="TreeGrafter"/>
</dbReference>
<feature type="compositionally biased region" description="Basic residues" evidence="1">
    <location>
        <begin position="1"/>
        <end position="13"/>
    </location>
</feature>
<name>A0AA35KJ66_9SAUR</name>
<sequence>MSRRKQSKPRQIKRPLEDAVEDEEEECLSEGNDIISKEDFPLEGSFSAEFEPGNLSCEEVEYFCNKGDEEGSQEAADSDGDARLEKPGPLMLETEDWDGPGELEVFQRDGERKIQSRQQLPVGTTWGPFAGKMDLNNNAMKTKAPVPMVLTAGPKWLLDVTWQGVEDNKNNCIVYSKGKHKLIFPSTFFAMN</sequence>
<feature type="compositionally biased region" description="Acidic residues" evidence="1">
    <location>
        <begin position="70"/>
        <end position="79"/>
    </location>
</feature>
<evidence type="ECO:0000313" key="3">
    <source>
        <dbReference type="EMBL" id="CAI5779130.1"/>
    </source>
</evidence>
<dbReference type="GO" id="GO:0045944">
    <property type="term" value="P:positive regulation of transcription by RNA polymerase II"/>
    <property type="evidence" value="ECO:0007669"/>
    <property type="project" value="TreeGrafter"/>
</dbReference>
<dbReference type="Proteomes" id="UP001178461">
    <property type="component" value="Chromosome 7"/>
</dbReference>
<evidence type="ECO:0000256" key="1">
    <source>
        <dbReference type="SAM" id="MobiDB-lite"/>
    </source>
</evidence>
<dbReference type="Pfam" id="PF21182">
    <property type="entry name" value="FOG1-like_PR"/>
    <property type="match status" value="1"/>
</dbReference>
<feature type="domain" description="Zinc finger protein ZFPM1/2 PR" evidence="2">
    <location>
        <begin position="100"/>
        <end position="179"/>
    </location>
</feature>
<feature type="region of interest" description="Disordered" evidence="1">
    <location>
        <begin position="1"/>
        <end position="40"/>
    </location>
</feature>
<dbReference type="GO" id="GO:0007507">
    <property type="term" value="P:heart development"/>
    <property type="evidence" value="ECO:0007669"/>
    <property type="project" value="TreeGrafter"/>
</dbReference>
<feature type="compositionally biased region" description="Acidic residues" evidence="1">
    <location>
        <begin position="18"/>
        <end position="28"/>
    </location>
</feature>
<dbReference type="PANTHER" id="PTHR12958">
    <property type="entry name" value="FRIEND OF GATA2-RELATED"/>
    <property type="match status" value="1"/>
</dbReference>
<dbReference type="GO" id="GO:0061629">
    <property type="term" value="F:RNA polymerase II-specific DNA-binding transcription factor binding"/>
    <property type="evidence" value="ECO:0007669"/>
    <property type="project" value="InterPro"/>
</dbReference>
<dbReference type="InterPro" id="IPR039746">
    <property type="entry name" value="FOG"/>
</dbReference>
<dbReference type="InterPro" id="IPR049361">
    <property type="entry name" value="ZFPM1/2_PR"/>
</dbReference>
<dbReference type="AlphaFoldDB" id="A0AA35KJ66"/>
<feature type="region of interest" description="Disordered" evidence="1">
    <location>
        <begin position="65"/>
        <end position="99"/>
    </location>
</feature>
<proteinExistence type="predicted"/>
<evidence type="ECO:0000313" key="4">
    <source>
        <dbReference type="Proteomes" id="UP001178461"/>
    </source>
</evidence>
<dbReference type="PANTHER" id="PTHR12958:SF5">
    <property type="entry name" value="ZINC FINGER PROTEIN ZFPM2"/>
    <property type="match status" value="1"/>
</dbReference>
<dbReference type="GO" id="GO:0000122">
    <property type="term" value="P:negative regulation of transcription by RNA polymerase II"/>
    <property type="evidence" value="ECO:0007669"/>
    <property type="project" value="TreeGrafter"/>
</dbReference>
<organism evidence="3 4">
    <name type="scientific">Podarcis lilfordi</name>
    <name type="common">Lilford's wall lizard</name>
    <dbReference type="NCBI Taxonomy" id="74358"/>
    <lineage>
        <taxon>Eukaryota</taxon>
        <taxon>Metazoa</taxon>
        <taxon>Chordata</taxon>
        <taxon>Craniata</taxon>
        <taxon>Vertebrata</taxon>
        <taxon>Euteleostomi</taxon>
        <taxon>Lepidosauria</taxon>
        <taxon>Squamata</taxon>
        <taxon>Bifurcata</taxon>
        <taxon>Unidentata</taxon>
        <taxon>Episquamata</taxon>
        <taxon>Laterata</taxon>
        <taxon>Lacertibaenia</taxon>
        <taxon>Lacertidae</taxon>
        <taxon>Podarcis</taxon>
    </lineage>
</organism>
<reference evidence="3" key="1">
    <citation type="submission" date="2022-12" db="EMBL/GenBank/DDBJ databases">
        <authorList>
            <person name="Alioto T."/>
            <person name="Alioto T."/>
            <person name="Gomez Garrido J."/>
        </authorList>
    </citation>
    <scope>NUCLEOTIDE SEQUENCE</scope>
</reference>
<dbReference type="GO" id="GO:0030154">
    <property type="term" value="P:cell differentiation"/>
    <property type="evidence" value="ECO:0007669"/>
    <property type="project" value="TreeGrafter"/>
</dbReference>
<dbReference type="EMBL" id="OX395132">
    <property type="protein sequence ID" value="CAI5779130.1"/>
    <property type="molecule type" value="Genomic_DNA"/>
</dbReference>
<gene>
    <name evidence="3" type="ORF">PODLI_1B002393</name>
</gene>
<protein>
    <recommendedName>
        <fullName evidence="2">Zinc finger protein ZFPM1/2 PR domain-containing protein</fullName>
    </recommendedName>
</protein>